<keyword evidence="2" id="KW-1185">Reference proteome</keyword>
<protein>
    <submittedName>
        <fullName evidence="1">Uncharacterized protein</fullName>
    </submittedName>
</protein>
<dbReference type="Proteomes" id="UP001062846">
    <property type="component" value="Chromosome 2"/>
</dbReference>
<dbReference type="EMBL" id="CM046389">
    <property type="protein sequence ID" value="KAI8568207.1"/>
    <property type="molecule type" value="Genomic_DNA"/>
</dbReference>
<accession>A0ACC0PR36</accession>
<reference evidence="1" key="1">
    <citation type="submission" date="2022-02" db="EMBL/GenBank/DDBJ databases">
        <title>Plant Genome Project.</title>
        <authorList>
            <person name="Zhang R.-G."/>
        </authorList>
    </citation>
    <scope>NUCLEOTIDE SEQUENCE</scope>
    <source>
        <strain evidence="1">AT1</strain>
    </source>
</reference>
<proteinExistence type="predicted"/>
<name>A0ACC0PR36_RHOML</name>
<evidence type="ECO:0000313" key="2">
    <source>
        <dbReference type="Proteomes" id="UP001062846"/>
    </source>
</evidence>
<sequence>MAKANKRYESDSSIRRKECHLDKTKGPTLLGNRSSGRRMESSTEQSISQPMFQFVSKLF</sequence>
<evidence type="ECO:0000313" key="1">
    <source>
        <dbReference type="EMBL" id="KAI8568207.1"/>
    </source>
</evidence>
<gene>
    <name evidence="1" type="ORF">RHMOL_Rhmol02G0179900</name>
</gene>
<organism evidence="1 2">
    <name type="scientific">Rhododendron molle</name>
    <name type="common">Chinese azalea</name>
    <name type="synonym">Azalea mollis</name>
    <dbReference type="NCBI Taxonomy" id="49168"/>
    <lineage>
        <taxon>Eukaryota</taxon>
        <taxon>Viridiplantae</taxon>
        <taxon>Streptophyta</taxon>
        <taxon>Embryophyta</taxon>
        <taxon>Tracheophyta</taxon>
        <taxon>Spermatophyta</taxon>
        <taxon>Magnoliopsida</taxon>
        <taxon>eudicotyledons</taxon>
        <taxon>Gunneridae</taxon>
        <taxon>Pentapetalae</taxon>
        <taxon>asterids</taxon>
        <taxon>Ericales</taxon>
        <taxon>Ericaceae</taxon>
        <taxon>Ericoideae</taxon>
        <taxon>Rhodoreae</taxon>
        <taxon>Rhododendron</taxon>
    </lineage>
</organism>
<comment type="caution">
    <text evidence="1">The sequence shown here is derived from an EMBL/GenBank/DDBJ whole genome shotgun (WGS) entry which is preliminary data.</text>
</comment>